<evidence type="ECO:0000256" key="3">
    <source>
        <dbReference type="SAM" id="MobiDB-lite"/>
    </source>
</evidence>
<gene>
    <name evidence="4" type="ORF">XD66_0119</name>
</gene>
<reference evidence="5" key="1">
    <citation type="journal article" date="2015" name="MBio">
        <title>Genome-Resolved Metagenomic Analysis Reveals Roles for Candidate Phyla and Other Microbial Community Members in Biogeochemical Transformations in Oil Reservoirs.</title>
        <authorList>
            <person name="Hu P."/>
            <person name="Tom L."/>
            <person name="Singh A."/>
            <person name="Thomas B.C."/>
            <person name="Baker B.J."/>
            <person name="Piceno Y.M."/>
            <person name="Andersen G.L."/>
            <person name="Banfield J.F."/>
        </authorList>
    </citation>
    <scope>NUCLEOTIDE SEQUENCE [LARGE SCALE GENOMIC DNA]</scope>
</reference>
<evidence type="ECO:0000256" key="2">
    <source>
        <dbReference type="HAMAP-Rule" id="MF_00386"/>
    </source>
</evidence>
<protein>
    <recommendedName>
        <fullName evidence="2">Putative membrane protein insertion efficiency factor</fullName>
    </recommendedName>
</protein>
<name>A0A101FHN5_9THEO</name>
<proteinExistence type="inferred from homology"/>
<feature type="region of interest" description="Disordered" evidence="3">
    <location>
        <begin position="69"/>
        <end position="90"/>
    </location>
</feature>
<evidence type="ECO:0000313" key="5">
    <source>
        <dbReference type="Proteomes" id="UP000053326"/>
    </source>
</evidence>
<dbReference type="PATRIC" id="fig|85874.4.peg.952"/>
<dbReference type="PANTHER" id="PTHR33383:SF1">
    <property type="entry name" value="MEMBRANE PROTEIN INSERTION EFFICIENCY FACTOR-RELATED"/>
    <property type="match status" value="1"/>
</dbReference>
<dbReference type="HAMAP" id="MF_00386">
    <property type="entry name" value="UPF0161_YidD"/>
    <property type="match status" value="1"/>
</dbReference>
<organism evidence="4 5">
    <name type="scientific">Thermacetogenium phaeum</name>
    <dbReference type="NCBI Taxonomy" id="85874"/>
    <lineage>
        <taxon>Bacteria</taxon>
        <taxon>Bacillati</taxon>
        <taxon>Bacillota</taxon>
        <taxon>Clostridia</taxon>
        <taxon>Thermoanaerobacterales</taxon>
        <taxon>Thermoanaerobacteraceae</taxon>
        <taxon>Thermacetogenium</taxon>
    </lineage>
</organism>
<comment type="subcellular location">
    <subcellularLocation>
        <location evidence="2">Cell membrane</location>
        <topology evidence="2">Peripheral membrane protein</topology>
        <orientation evidence="2">Cytoplasmic side</orientation>
    </subcellularLocation>
</comment>
<dbReference type="SMART" id="SM01234">
    <property type="entry name" value="Haemolytic"/>
    <property type="match status" value="1"/>
</dbReference>
<keyword evidence="1 2" id="KW-0472">Membrane</keyword>
<dbReference type="EMBL" id="LGFO01000006">
    <property type="protein sequence ID" value="KUK37186.1"/>
    <property type="molecule type" value="Genomic_DNA"/>
</dbReference>
<dbReference type="NCBIfam" id="TIGR00278">
    <property type="entry name" value="membrane protein insertion efficiency factor YidD"/>
    <property type="match status" value="1"/>
</dbReference>
<evidence type="ECO:0000313" key="4">
    <source>
        <dbReference type="EMBL" id="KUK37186.1"/>
    </source>
</evidence>
<dbReference type="PANTHER" id="PTHR33383">
    <property type="entry name" value="MEMBRANE PROTEIN INSERTION EFFICIENCY FACTOR-RELATED"/>
    <property type="match status" value="1"/>
</dbReference>
<accession>A0A101FHN5</accession>
<comment type="caution">
    <text evidence="4">The sequence shown here is derived from an EMBL/GenBank/DDBJ whole genome shotgun (WGS) entry which is preliminary data.</text>
</comment>
<dbReference type="GO" id="GO:0005886">
    <property type="term" value="C:plasma membrane"/>
    <property type="evidence" value="ECO:0007669"/>
    <property type="project" value="UniProtKB-SubCell"/>
</dbReference>
<evidence type="ECO:0000256" key="1">
    <source>
        <dbReference type="ARBA" id="ARBA00023136"/>
    </source>
</evidence>
<dbReference type="Proteomes" id="UP000053326">
    <property type="component" value="Unassembled WGS sequence"/>
</dbReference>
<dbReference type="AlphaFoldDB" id="A0A101FHN5"/>
<comment type="function">
    <text evidence="2">Could be involved in insertion of integral membrane proteins into the membrane.</text>
</comment>
<comment type="similarity">
    <text evidence="2">Belongs to the UPF0161 family.</text>
</comment>
<dbReference type="Pfam" id="PF01809">
    <property type="entry name" value="YidD"/>
    <property type="match status" value="1"/>
</dbReference>
<keyword evidence="2" id="KW-1003">Cell membrane</keyword>
<sequence length="90" mass="10892">MIILKVRMMINRLLIYLIKVYQKLWSSWHPPVCRFYPTCSEYSIQALNEYRLSYAVILIIYRLLRCHPLSSGGFDPLPRDKNRFLKKSRR</sequence>
<dbReference type="InterPro" id="IPR002696">
    <property type="entry name" value="Membr_insert_effic_factor_YidD"/>
</dbReference>